<dbReference type="PROSITE" id="PS50076">
    <property type="entry name" value="DNAJ_2"/>
    <property type="match status" value="1"/>
</dbReference>
<dbReference type="AlphaFoldDB" id="A0AAD6P7P5"/>
<dbReference type="EMBL" id="JAPFFJ010000010">
    <property type="protein sequence ID" value="KAJ6418768.1"/>
    <property type="molecule type" value="Genomic_DNA"/>
</dbReference>
<feature type="region of interest" description="Disordered" evidence="1">
    <location>
        <begin position="433"/>
        <end position="478"/>
    </location>
</feature>
<dbReference type="PANTHER" id="PTHR44137">
    <property type="entry name" value="BNAC03G44070D PROTEIN"/>
    <property type="match status" value="1"/>
</dbReference>
<evidence type="ECO:0000256" key="1">
    <source>
        <dbReference type="SAM" id="MobiDB-lite"/>
    </source>
</evidence>
<feature type="region of interest" description="Disordered" evidence="1">
    <location>
        <begin position="783"/>
        <end position="816"/>
    </location>
</feature>
<organism evidence="3 4">
    <name type="scientific">Salix udensis</name>
    <dbReference type="NCBI Taxonomy" id="889485"/>
    <lineage>
        <taxon>Eukaryota</taxon>
        <taxon>Viridiplantae</taxon>
        <taxon>Streptophyta</taxon>
        <taxon>Embryophyta</taxon>
        <taxon>Tracheophyta</taxon>
        <taxon>Spermatophyta</taxon>
        <taxon>Magnoliopsida</taxon>
        <taxon>eudicotyledons</taxon>
        <taxon>Gunneridae</taxon>
        <taxon>Pentapetalae</taxon>
        <taxon>rosids</taxon>
        <taxon>fabids</taxon>
        <taxon>Malpighiales</taxon>
        <taxon>Salicaceae</taxon>
        <taxon>Saliceae</taxon>
        <taxon>Salix</taxon>
    </lineage>
</organism>
<gene>
    <name evidence="3" type="ORF">OIU84_002030</name>
</gene>
<evidence type="ECO:0000313" key="3">
    <source>
        <dbReference type="EMBL" id="KAJ6418768.1"/>
    </source>
</evidence>
<sequence length="816" mass="91204">MECNKDEAVRAKEIAEKKFMARDYAGGKKFALKAQNLYPELDGLSQMLTAFDVHISAENRTSNGEVDWYCVLGVNPCADDETVRKQYHKLALMLHPDRNKSVGADDAFKLVSEAWGLLSDKEKRRAYNQKLNPAGRQGRVSTQTKVPSAQHRGNGFHNHNSTVTSHKRTQNKNMQSRPTSVPSPSSQKPDTFWTICSRCMMHYEYLRVYLNHNLLCPNCHQPFLAVEKDPPSSVLKSPQNPRHHATNSNPFNSKKNGGQNSGYEGFGAHNSTNGPNHQWSNSTRMNGVGGKIASTSTVGHAESVVQKTHDQLKREQEDAQAATEWEKRYASKRVGNSAHRADQLLKRRRYEETGMNNHGADVLNQAVIGNGGAGIKNSSEPRRGQFESQRVHGFSDIHTKSIIGREMSLLELRNMLMKKGLLEVRGKLKEWSSNQVKLKESKAQESLVNNDANKRKSGDSAGTSSNGSTKQAPAPLSINVPDPDFHNFDLDRTESSFGDDQVWAAYDENDGMPRYYARIHSVISLKPFKMKISWLNSRSNSEFGLLDWVGSGFLKTCGDFWTGRHEISKTLNSFSHRVTWSKGARGVVRILPKKGDVWALYRNWSPDWNEDTPDEVVREYEMVEVLDDYDEEQGISAVPLIKVAGFKAVFCRYVGPNEIKRIPKEEMFRFSHQVPNHVLTGEEAHSAPEGCRELDPAAIPSEFLQVVTEASEAELMATGREADKQTMQSLSQTEVSRMVDDASITREMIGSEDHTIDDPAAISSELPPVITEVNTAQMEDTVGKAKGRNGLDFSTNAGRPHGGGCLKSQENWNDRN</sequence>
<dbReference type="InterPro" id="IPR001623">
    <property type="entry name" value="DnaJ_domain"/>
</dbReference>
<dbReference type="PANTHER" id="PTHR44137:SF32">
    <property type="entry name" value="DNAJ HEAT SHOCK AMINO-TERMINAL DOMAIN PROTEIN"/>
    <property type="match status" value="1"/>
</dbReference>
<dbReference type="Pfam" id="PF11926">
    <property type="entry name" value="DUF3444"/>
    <property type="match status" value="1"/>
</dbReference>
<dbReference type="InterPro" id="IPR036869">
    <property type="entry name" value="J_dom_sf"/>
</dbReference>
<evidence type="ECO:0000313" key="4">
    <source>
        <dbReference type="Proteomes" id="UP001162972"/>
    </source>
</evidence>
<feature type="domain" description="J" evidence="2">
    <location>
        <begin position="67"/>
        <end position="131"/>
    </location>
</feature>
<dbReference type="Pfam" id="PF23551">
    <property type="entry name" value="Zn_ribbon_20"/>
    <property type="match status" value="1"/>
</dbReference>
<dbReference type="Proteomes" id="UP001162972">
    <property type="component" value="Chromosome 12"/>
</dbReference>
<feature type="compositionally biased region" description="Polar residues" evidence="1">
    <location>
        <begin position="460"/>
        <end position="471"/>
    </location>
</feature>
<dbReference type="CDD" id="cd06257">
    <property type="entry name" value="DnaJ"/>
    <property type="match status" value="1"/>
</dbReference>
<feature type="compositionally biased region" description="Polar residues" evidence="1">
    <location>
        <begin position="234"/>
        <end position="262"/>
    </location>
</feature>
<reference evidence="3 4" key="1">
    <citation type="journal article" date="2023" name="Int. J. Mol. Sci.">
        <title>De Novo Assembly and Annotation of 11 Diverse Shrub Willow (Salix) Genomes Reveals Novel Gene Organization in Sex-Linked Regions.</title>
        <authorList>
            <person name="Hyden B."/>
            <person name="Feng K."/>
            <person name="Yates T.B."/>
            <person name="Jawdy S."/>
            <person name="Cereghino C."/>
            <person name="Smart L.B."/>
            <person name="Muchero W."/>
        </authorList>
    </citation>
    <scope>NUCLEOTIDE SEQUENCE [LARGE SCALE GENOMIC DNA]</scope>
    <source>
        <tissue evidence="3">Shoot tip</tissue>
    </source>
</reference>
<feature type="compositionally biased region" description="Polar residues" evidence="1">
    <location>
        <begin position="269"/>
        <end position="285"/>
    </location>
</feature>
<dbReference type="InterPro" id="IPR024593">
    <property type="entry name" value="DUF3444"/>
</dbReference>
<feature type="compositionally biased region" description="Polar residues" evidence="1">
    <location>
        <begin position="171"/>
        <end position="189"/>
    </location>
</feature>
<protein>
    <recommendedName>
        <fullName evidence="2">J domain-containing protein</fullName>
    </recommendedName>
</protein>
<accession>A0AAD6P7P5</accession>
<evidence type="ECO:0000259" key="2">
    <source>
        <dbReference type="PROSITE" id="PS50076"/>
    </source>
</evidence>
<dbReference type="Pfam" id="PF00226">
    <property type="entry name" value="DnaJ"/>
    <property type="match status" value="1"/>
</dbReference>
<dbReference type="SMART" id="SM00271">
    <property type="entry name" value="DnaJ"/>
    <property type="match status" value="1"/>
</dbReference>
<dbReference type="SUPFAM" id="SSF46565">
    <property type="entry name" value="Chaperone J-domain"/>
    <property type="match status" value="1"/>
</dbReference>
<dbReference type="Gene3D" id="1.10.287.110">
    <property type="entry name" value="DnaJ domain"/>
    <property type="match status" value="1"/>
</dbReference>
<dbReference type="PRINTS" id="PR00625">
    <property type="entry name" value="JDOMAIN"/>
</dbReference>
<feature type="region of interest" description="Disordered" evidence="1">
    <location>
        <begin position="130"/>
        <end position="189"/>
    </location>
</feature>
<dbReference type="InterPro" id="IPR056988">
    <property type="entry name" value="Zn_ribbon_pln"/>
</dbReference>
<keyword evidence="4" id="KW-1185">Reference proteome</keyword>
<proteinExistence type="predicted"/>
<feature type="region of interest" description="Disordered" evidence="1">
    <location>
        <begin position="229"/>
        <end position="290"/>
    </location>
</feature>
<name>A0AAD6P7P5_9ROSI</name>
<comment type="caution">
    <text evidence="3">The sequence shown here is derived from an EMBL/GenBank/DDBJ whole genome shotgun (WGS) entry which is preliminary data.</text>
</comment>